<protein>
    <recommendedName>
        <fullName evidence="4">Secreted protein</fullName>
    </recommendedName>
</protein>
<dbReference type="AlphaFoldDB" id="A0A974HJH6"/>
<proteinExistence type="predicted"/>
<gene>
    <name evidence="2" type="ORF">XELAEV_18027274mg</name>
</gene>
<sequence>MCQHLFFCLCTWAIQYAAATSNVTLNTEQCQAPVVNNRQLHCTVVKSFLLVLLLGKEHSRLTCLLN</sequence>
<keyword evidence="1" id="KW-0732">Signal</keyword>
<accession>A0A974HJH6</accession>
<name>A0A974HJH6_XENLA</name>
<organism evidence="2 3">
    <name type="scientific">Xenopus laevis</name>
    <name type="common">African clawed frog</name>
    <dbReference type="NCBI Taxonomy" id="8355"/>
    <lineage>
        <taxon>Eukaryota</taxon>
        <taxon>Metazoa</taxon>
        <taxon>Chordata</taxon>
        <taxon>Craniata</taxon>
        <taxon>Vertebrata</taxon>
        <taxon>Euteleostomi</taxon>
        <taxon>Amphibia</taxon>
        <taxon>Batrachia</taxon>
        <taxon>Anura</taxon>
        <taxon>Pipoidea</taxon>
        <taxon>Pipidae</taxon>
        <taxon>Xenopodinae</taxon>
        <taxon>Xenopus</taxon>
        <taxon>Xenopus</taxon>
    </lineage>
</organism>
<feature type="chain" id="PRO_5037146601" description="Secreted protein" evidence="1">
    <location>
        <begin position="20"/>
        <end position="66"/>
    </location>
</feature>
<feature type="signal peptide" evidence="1">
    <location>
        <begin position="1"/>
        <end position="19"/>
    </location>
</feature>
<evidence type="ECO:0008006" key="4">
    <source>
        <dbReference type="Google" id="ProtNLM"/>
    </source>
</evidence>
<dbReference type="Proteomes" id="UP000694892">
    <property type="component" value="Chromosome 5L"/>
</dbReference>
<dbReference type="EMBL" id="CM004474">
    <property type="protein sequence ID" value="OCT80462.1"/>
    <property type="molecule type" value="Genomic_DNA"/>
</dbReference>
<evidence type="ECO:0000313" key="2">
    <source>
        <dbReference type="EMBL" id="OCT80462.1"/>
    </source>
</evidence>
<reference evidence="3" key="1">
    <citation type="journal article" date="2016" name="Nature">
        <title>Genome evolution in the allotetraploid frog Xenopus laevis.</title>
        <authorList>
            <person name="Session A.M."/>
            <person name="Uno Y."/>
            <person name="Kwon T."/>
            <person name="Chapman J.A."/>
            <person name="Toyoda A."/>
            <person name="Takahashi S."/>
            <person name="Fukui A."/>
            <person name="Hikosaka A."/>
            <person name="Suzuki A."/>
            <person name="Kondo M."/>
            <person name="van Heeringen S.J."/>
            <person name="Quigley I."/>
            <person name="Heinz S."/>
            <person name="Ogino H."/>
            <person name="Ochi H."/>
            <person name="Hellsten U."/>
            <person name="Lyons J.B."/>
            <person name="Simakov O."/>
            <person name="Putnam N."/>
            <person name="Stites J."/>
            <person name="Kuroki Y."/>
            <person name="Tanaka T."/>
            <person name="Michiue T."/>
            <person name="Watanabe M."/>
            <person name="Bogdanovic O."/>
            <person name="Lister R."/>
            <person name="Georgiou G."/>
            <person name="Paranjpe S.S."/>
            <person name="van Kruijsbergen I."/>
            <person name="Shu S."/>
            <person name="Carlson J."/>
            <person name="Kinoshita T."/>
            <person name="Ohta Y."/>
            <person name="Mawaribuchi S."/>
            <person name="Jenkins J."/>
            <person name="Grimwood J."/>
            <person name="Schmutz J."/>
            <person name="Mitros T."/>
            <person name="Mozaffari S.V."/>
            <person name="Suzuki Y."/>
            <person name="Haramoto Y."/>
            <person name="Yamamoto T.S."/>
            <person name="Takagi C."/>
            <person name="Heald R."/>
            <person name="Miller K."/>
            <person name="Haudenschild C."/>
            <person name="Kitzman J."/>
            <person name="Nakayama T."/>
            <person name="Izutsu Y."/>
            <person name="Robert J."/>
            <person name="Fortriede J."/>
            <person name="Burns K."/>
            <person name="Lotay V."/>
            <person name="Karimi K."/>
            <person name="Yasuoka Y."/>
            <person name="Dichmann D.S."/>
            <person name="Flajnik M.F."/>
            <person name="Houston D.W."/>
            <person name="Shendure J."/>
            <person name="DuPasquier L."/>
            <person name="Vize P.D."/>
            <person name="Zorn A.M."/>
            <person name="Ito M."/>
            <person name="Marcotte E.M."/>
            <person name="Wallingford J.B."/>
            <person name="Ito Y."/>
            <person name="Asashima M."/>
            <person name="Ueno N."/>
            <person name="Matsuda Y."/>
            <person name="Veenstra G.J."/>
            <person name="Fujiyama A."/>
            <person name="Harland R.M."/>
            <person name="Taira M."/>
            <person name="Rokhsar D.S."/>
        </authorList>
    </citation>
    <scope>NUCLEOTIDE SEQUENCE [LARGE SCALE GENOMIC DNA]</scope>
    <source>
        <strain evidence="3">J</strain>
    </source>
</reference>
<evidence type="ECO:0000256" key="1">
    <source>
        <dbReference type="SAM" id="SignalP"/>
    </source>
</evidence>
<evidence type="ECO:0000313" key="3">
    <source>
        <dbReference type="Proteomes" id="UP000694892"/>
    </source>
</evidence>